<dbReference type="InterPro" id="IPR052512">
    <property type="entry name" value="4CMD/NDH-1_regulator"/>
</dbReference>
<dbReference type="AlphaFoldDB" id="A0A4Y8MYC6"/>
<sequence length="274" mass="28973">MGIAAISRRRLAVRHDGSVQRILRATVLVLAVGLPAVPTQATSHEESNDMANTETSLSNAAEALTARQQAIVPIAALAAAADIDQLTAALNEGLDIGLTISEVREILVQLYAYAGFPRSLNALGALMKVVETRQQAGLQDAEGQAPGRPVPTGEALLVAGTANQTKLSGGPVKGALFDFAPAIDRFLKTHLFGDIFERDNLDWQSRELATVSMLAALAGVDSQLQAHMRISMNVGLSAGQLKQLCEVLADRVDQQAARRAEGALERQLAVAMGH</sequence>
<accession>A0A4Y8MYC6</accession>
<dbReference type="InterPro" id="IPR029032">
    <property type="entry name" value="AhpD-like"/>
</dbReference>
<dbReference type="Pfam" id="PF02627">
    <property type="entry name" value="CMD"/>
    <property type="match status" value="2"/>
</dbReference>
<evidence type="ECO:0000313" key="3">
    <source>
        <dbReference type="Proteomes" id="UP000297385"/>
    </source>
</evidence>
<dbReference type="PANTHER" id="PTHR33570">
    <property type="entry name" value="4-CARBOXYMUCONOLACTONE DECARBOXYLASE FAMILY PROTEIN"/>
    <property type="match status" value="1"/>
</dbReference>
<dbReference type="PANTHER" id="PTHR33570:SF2">
    <property type="entry name" value="CARBOXYMUCONOLACTONE DECARBOXYLASE-LIKE DOMAIN-CONTAINING PROTEIN"/>
    <property type="match status" value="1"/>
</dbReference>
<proteinExistence type="predicted"/>
<dbReference type="SUPFAM" id="SSF69118">
    <property type="entry name" value="AhpD-like"/>
    <property type="match status" value="1"/>
</dbReference>
<feature type="domain" description="Carboxymuconolactone decarboxylase-like" evidence="1">
    <location>
        <begin position="181"/>
        <end position="265"/>
    </location>
</feature>
<protein>
    <submittedName>
        <fullName evidence="2">Carboxymuconolactone decarboxylase family protein</fullName>
    </submittedName>
</protein>
<dbReference type="GO" id="GO:0051920">
    <property type="term" value="F:peroxiredoxin activity"/>
    <property type="evidence" value="ECO:0007669"/>
    <property type="project" value="InterPro"/>
</dbReference>
<dbReference type="Proteomes" id="UP000297385">
    <property type="component" value="Unassembled WGS sequence"/>
</dbReference>
<reference evidence="2 3" key="1">
    <citation type="submission" date="2019-03" db="EMBL/GenBank/DDBJ databases">
        <title>Complete Genome Sequence of Paraburkholderia dipogonis ICMP 19430T, a Nitrogen-fixing Symbiont of the South African Invasive Legume Dipogon lignosus in New Zealand.</title>
        <authorList>
            <person name="De Meyer S.E."/>
        </authorList>
    </citation>
    <scope>NUCLEOTIDE SEQUENCE [LARGE SCALE GENOMIC DNA]</scope>
    <source>
        <strain evidence="2 3">ICMP 19430</strain>
    </source>
</reference>
<evidence type="ECO:0000313" key="2">
    <source>
        <dbReference type="EMBL" id="TFE42303.1"/>
    </source>
</evidence>
<dbReference type="InterPro" id="IPR003779">
    <property type="entry name" value="CMD-like"/>
</dbReference>
<organism evidence="2 3">
    <name type="scientific">Paraburkholderia dipogonis</name>
    <dbReference type="NCBI Taxonomy" id="1211383"/>
    <lineage>
        <taxon>Bacteria</taxon>
        <taxon>Pseudomonadati</taxon>
        <taxon>Pseudomonadota</taxon>
        <taxon>Betaproteobacteria</taxon>
        <taxon>Burkholderiales</taxon>
        <taxon>Burkholderiaceae</taxon>
        <taxon>Paraburkholderia</taxon>
    </lineage>
</organism>
<dbReference type="Gene3D" id="1.20.1290.10">
    <property type="entry name" value="AhpD-like"/>
    <property type="match status" value="1"/>
</dbReference>
<evidence type="ECO:0000259" key="1">
    <source>
        <dbReference type="Pfam" id="PF02627"/>
    </source>
</evidence>
<gene>
    <name evidence="2" type="ORF">E2553_27720</name>
</gene>
<feature type="domain" description="Carboxymuconolactone decarboxylase-like" evidence="1">
    <location>
        <begin position="61"/>
        <end position="126"/>
    </location>
</feature>
<comment type="caution">
    <text evidence="2">The sequence shown here is derived from an EMBL/GenBank/DDBJ whole genome shotgun (WGS) entry which is preliminary data.</text>
</comment>
<name>A0A4Y8MYC6_9BURK</name>
<dbReference type="EMBL" id="SNVI01000002">
    <property type="protein sequence ID" value="TFE42303.1"/>
    <property type="molecule type" value="Genomic_DNA"/>
</dbReference>